<dbReference type="GO" id="GO:0015288">
    <property type="term" value="F:porin activity"/>
    <property type="evidence" value="ECO:0007669"/>
    <property type="project" value="TreeGrafter"/>
</dbReference>
<name>A0A1C3RC94_9PROT</name>
<evidence type="ECO:0000256" key="4">
    <source>
        <dbReference type="ARBA" id="ARBA00022452"/>
    </source>
</evidence>
<gene>
    <name evidence="9" type="ORF">MTBPR1_10154</name>
</gene>
<comment type="subcellular location">
    <subcellularLocation>
        <location evidence="1">Cell outer membrane</location>
    </subcellularLocation>
</comment>
<dbReference type="InterPro" id="IPR010130">
    <property type="entry name" value="T1SS_OMP_TolC"/>
</dbReference>
<dbReference type="NCBIfam" id="TIGR01844">
    <property type="entry name" value="type_I_sec_TolC"/>
    <property type="match status" value="1"/>
</dbReference>
<dbReference type="Gene3D" id="1.20.1600.10">
    <property type="entry name" value="Outer membrane efflux proteins (OEP)"/>
    <property type="match status" value="1"/>
</dbReference>
<evidence type="ECO:0000313" key="9">
    <source>
        <dbReference type="EMBL" id="SCA54907.1"/>
    </source>
</evidence>
<reference evidence="9 10" key="1">
    <citation type="submission" date="2016-07" db="EMBL/GenBank/DDBJ databases">
        <authorList>
            <person name="Lefevre C.T."/>
        </authorList>
    </citation>
    <scope>NUCLEOTIDE SEQUENCE [LARGE SCALE GENOMIC DNA]</scope>
    <source>
        <strain evidence="9">PR1</strain>
    </source>
</reference>
<dbReference type="STRING" id="1867952.MTBPR1_10154"/>
<evidence type="ECO:0000256" key="3">
    <source>
        <dbReference type="ARBA" id="ARBA00022448"/>
    </source>
</evidence>
<accession>A0A1C3RC94</accession>
<dbReference type="Proteomes" id="UP000231658">
    <property type="component" value="Unassembled WGS sequence"/>
</dbReference>
<evidence type="ECO:0000256" key="8">
    <source>
        <dbReference type="SAM" id="SignalP"/>
    </source>
</evidence>
<evidence type="ECO:0000313" key="10">
    <source>
        <dbReference type="Proteomes" id="UP000231658"/>
    </source>
</evidence>
<dbReference type="GO" id="GO:0009279">
    <property type="term" value="C:cell outer membrane"/>
    <property type="evidence" value="ECO:0007669"/>
    <property type="project" value="UniProtKB-SubCell"/>
</dbReference>
<keyword evidence="3" id="KW-0813">Transport</keyword>
<keyword evidence="4" id="KW-1134">Transmembrane beta strand</keyword>
<organism evidence="9 10">
    <name type="scientific">Candidatus Terasakiella magnetica</name>
    <dbReference type="NCBI Taxonomy" id="1867952"/>
    <lineage>
        <taxon>Bacteria</taxon>
        <taxon>Pseudomonadati</taxon>
        <taxon>Pseudomonadota</taxon>
        <taxon>Alphaproteobacteria</taxon>
        <taxon>Rhodospirillales</taxon>
        <taxon>Terasakiellaceae</taxon>
        <taxon>Terasakiella</taxon>
    </lineage>
</organism>
<dbReference type="InterPro" id="IPR003423">
    <property type="entry name" value="OMP_efflux"/>
</dbReference>
<feature type="signal peptide" evidence="8">
    <location>
        <begin position="1"/>
        <end position="25"/>
    </location>
</feature>
<dbReference type="InterPro" id="IPR051906">
    <property type="entry name" value="TolC-like"/>
</dbReference>
<dbReference type="PANTHER" id="PTHR30026">
    <property type="entry name" value="OUTER MEMBRANE PROTEIN TOLC"/>
    <property type="match status" value="1"/>
</dbReference>
<protein>
    <submittedName>
        <fullName evidence="9">Outer membrane protein</fullName>
    </submittedName>
</protein>
<proteinExistence type="inferred from homology"/>
<keyword evidence="7" id="KW-0998">Cell outer membrane</keyword>
<dbReference type="GO" id="GO:1990281">
    <property type="term" value="C:efflux pump complex"/>
    <property type="evidence" value="ECO:0007669"/>
    <property type="project" value="TreeGrafter"/>
</dbReference>
<evidence type="ECO:0000256" key="1">
    <source>
        <dbReference type="ARBA" id="ARBA00004442"/>
    </source>
</evidence>
<keyword evidence="5" id="KW-0812">Transmembrane</keyword>
<dbReference type="Pfam" id="PF02321">
    <property type="entry name" value="OEP"/>
    <property type="match status" value="2"/>
</dbReference>
<evidence type="ECO:0000256" key="7">
    <source>
        <dbReference type="ARBA" id="ARBA00023237"/>
    </source>
</evidence>
<keyword evidence="6" id="KW-0472">Membrane</keyword>
<evidence type="ECO:0000256" key="5">
    <source>
        <dbReference type="ARBA" id="ARBA00022692"/>
    </source>
</evidence>
<sequence length="439" mass="49605">MRTRYFISTCMGALLAFSATTDTLAASLETELSNMLIDHPKLKSAQEKTQAATKDIDVKQAAQLPTVALSSDYGYEWITNPTERAVGDDKNDSSMMRRTAGVTVTQNLFDGFATESSIRTARLNKEETHFQENNDRQTLLLEGVETYLNVLKHARRIDFAKENESNIKTQMELEDERVQRGSGIGIDVLNAKSRLQTAKDTRVEYEGDLAKAADQYIQVFGHAPDIAAMVDPNPPLDLIPETMDEAIEIALKTNPQLLKTDVSAEIASENRNTTRAQYYPTVDLVGAMNYENDKGATAGTRRDYSVLVEANWDLFSGFSTEYSMKKAVFDYAASKSTYEFTARKQIEATRKAWHNLETTRERLSLKENDVILKEEIFNDTRKQRENGAEGVDVINVLDRKKEVFETKIKYAELYYDTRYAIYSVLFATGQLTPDMLNLE</sequence>
<feature type="chain" id="PRO_5008680608" evidence="8">
    <location>
        <begin position="26"/>
        <end position="439"/>
    </location>
</feature>
<keyword evidence="8" id="KW-0732">Signal</keyword>
<dbReference type="PANTHER" id="PTHR30026:SF20">
    <property type="entry name" value="OUTER MEMBRANE PROTEIN TOLC"/>
    <property type="match status" value="1"/>
</dbReference>
<comment type="similarity">
    <text evidence="2">Belongs to the outer membrane factor (OMF) (TC 1.B.17) family.</text>
</comment>
<dbReference type="RefSeq" id="WP_165602585.1">
    <property type="nucleotide sequence ID" value="NZ_FLYE01000001.1"/>
</dbReference>
<dbReference type="SUPFAM" id="SSF56954">
    <property type="entry name" value="Outer membrane efflux proteins (OEP)"/>
    <property type="match status" value="1"/>
</dbReference>
<evidence type="ECO:0000256" key="2">
    <source>
        <dbReference type="ARBA" id="ARBA00007613"/>
    </source>
</evidence>
<evidence type="ECO:0000256" key="6">
    <source>
        <dbReference type="ARBA" id="ARBA00023136"/>
    </source>
</evidence>
<keyword evidence="10" id="KW-1185">Reference proteome</keyword>
<dbReference type="GO" id="GO:0015562">
    <property type="term" value="F:efflux transmembrane transporter activity"/>
    <property type="evidence" value="ECO:0007669"/>
    <property type="project" value="InterPro"/>
</dbReference>
<dbReference type="AlphaFoldDB" id="A0A1C3RC94"/>
<dbReference type="EMBL" id="FLYE01000001">
    <property type="protein sequence ID" value="SCA54907.1"/>
    <property type="molecule type" value="Genomic_DNA"/>
</dbReference>